<dbReference type="PROSITE" id="PS51736">
    <property type="entry name" value="RECOMBINASES_3"/>
    <property type="match status" value="1"/>
</dbReference>
<dbReference type="PROSITE" id="PS51737">
    <property type="entry name" value="RECOMBINASE_DNA_BIND"/>
    <property type="match status" value="1"/>
</dbReference>
<dbReference type="InterPro" id="IPR011109">
    <property type="entry name" value="DNA_bind_recombinase_dom"/>
</dbReference>
<comment type="caution">
    <text evidence="4">The sequence shown here is derived from an EMBL/GenBank/DDBJ whole genome shotgun (WGS) entry which is preliminary data.</text>
</comment>
<evidence type="ECO:0000313" key="5">
    <source>
        <dbReference type="Proteomes" id="UP000438182"/>
    </source>
</evidence>
<dbReference type="GO" id="GO:0000150">
    <property type="term" value="F:DNA strand exchange activity"/>
    <property type="evidence" value="ECO:0007669"/>
    <property type="project" value="InterPro"/>
</dbReference>
<evidence type="ECO:0008006" key="6">
    <source>
        <dbReference type="Google" id="ProtNLM"/>
    </source>
</evidence>
<proteinExistence type="predicted"/>
<dbReference type="PANTHER" id="PTHR30461:SF23">
    <property type="entry name" value="DNA RECOMBINASE-RELATED"/>
    <property type="match status" value="1"/>
</dbReference>
<dbReference type="Proteomes" id="UP000438182">
    <property type="component" value="Unassembled WGS sequence"/>
</dbReference>
<evidence type="ECO:0000256" key="1">
    <source>
        <dbReference type="SAM" id="MobiDB-lite"/>
    </source>
</evidence>
<dbReference type="InterPro" id="IPR036162">
    <property type="entry name" value="Resolvase-like_N_sf"/>
</dbReference>
<dbReference type="Pfam" id="PF00239">
    <property type="entry name" value="Resolvase"/>
    <property type="match status" value="1"/>
</dbReference>
<evidence type="ECO:0000259" key="2">
    <source>
        <dbReference type="PROSITE" id="PS51736"/>
    </source>
</evidence>
<dbReference type="Gene3D" id="3.90.1750.20">
    <property type="entry name" value="Putative Large Serine Recombinase, Chain B, Domain 2"/>
    <property type="match status" value="1"/>
</dbReference>
<dbReference type="SUPFAM" id="SSF53041">
    <property type="entry name" value="Resolvase-like"/>
    <property type="match status" value="1"/>
</dbReference>
<keyword evidence="5" id="KW-1185">Reference proteome</keyword>
<feature type="region of interest" description="Disordered" evidence="1">
    <location>
        <begin position="130"/>
        <end position="151"/>
    </location>
</feature>
<gene>
    <name evidence="4" type="ORF">GB864_07115</name>
</gene>
<sequence length="519" mass="57843">MESNRRAALYLRQSIDNPEGIERQRARCRSLAEARGWTIVATYEDNEVRASATRGAGTGWARMLDEHRDFDVLVAVDLDRLLRSTKDLNTLIDAGVPVVTVNGEIDLTTADGEFRATMLAGIARFETRRTSERIKRQKAQRAEQGKWHGGTPPFGFRLKDGTLVEAKKEADMLREAARRLLDDREPLASIVADWNRPRVGSAAVPKRATRSGKHWRQTNLRANLLNRSLIGETKAGVQGWEPILDQRTFDRLGALLGDSRKSWAPNPDGRKSAKYTLSGGLAVCGICGGKLVASMKREVAGRAQVSLGCLPRVNPALDKHPEVIGKNGKPRSTGRIAIDHDSLEEYVFGVLIRSIESSERWPQQLAQQTPETDAKIDALKAERSALRDQRERAGRAYVLGVMSERESVAEVARIDAELEGIGKRLDALLGAPSLAGFLSNGTLHSWRTWAPGSRRAFLRLYIDRIVVNEWPEGVARTTFRLRGETDDAYRERQRARMIEVASKRVKIVWQWEQASAASS</sequence>
<dbReference type="InterPro" id="IPR038109">
    <property type="entry name" value="DNA_bind_recomb_sf"/>
</dbReference>
<dbReference type="PANTHER" id="PTHR30461">
    <property type="entry name" value="DNA-INVERTASE FROM LAMBDOID PROPHAGE"/>
    <property type="match status" value="1"/>
</dbReference>
<reference evidence="4 5" key="1">
    <citation type="submission" date="2019-12" db="EMBL/GenBank/DDBJ databases">
        <authorList>
            <person name="Kim Y.S."/>
        </authorList>
    </citation>
    <scope>NUCLEOTIDE SEQUENCE [LARGE SCALE GENOMIC DNA]</scope>
    <source>
        <strain evidence="4 5">MMS17-SY077</strain>
    </source>
</reference>
<dbReference type="InterPro" id="IPR050639">
    <property type="entry name" value="SSR_resolvase"/>
</dbReference>
<evidence type="ECO:0000259" key="3">
    <source>
        <dbReference type="PROSITE" id="PS51737"/>
    </source>
</evidence>
<name>A0A6I4NVB1_9MICO</name>
<dbReference type="Gene3D" id="3.40.50.1390">
    <property type="entry name" value="Resolvase, N-terminal catalytic domain"/>
    <property type="match status" value="1"/>
</dbReference>
<dbReference type="GO" id="GO:0003677">
    <property type="term" value="F:DNA binding"/>
    <property type="evidence" value="ECO:0007669"/>
    <property type="project" value="InterPro"/>
</dbReference>
<dbReference type="AlphaFoldDB" id="A0A6I4NVB1"/>
<protein>
    <recommendedName>
        <fullName evidence="6">Recombinase family protein</fullName>
    </recommendedName>
</protein>
<dbReference type="SMART" id="SM00857">
    <property type="entry name" value="Resolvase"/>
    <property type="match status" value="1"/>
</dbReference>
<accession>A0A6I4NVB1</accession>
<feature type="domain" description="Recombinase" evidence="3">
    <location>
        <begin position="153"/>
        <end position="262"/>
    </location>
</feature>
<feature type="compositionally biased region" description="Basic and acidic residues" evidence="1">
    <location>
        <begin position="130"/>
        <end position="146"/>
    </location>
</feature>
<organism evidence="4 5">
    <name type="scientific">Agromyces seonyuensis</name>
    <dbReference type="NCBI Taxonomy" id="2662446"/>
    <lineage>
        <taxon>Bacteria</taxon>
        <taxon>Bacillati</taxon>
        <taxon>Actinomycetota</taxon>
        <taxon>Actinomycetes</taxon>
        <taxon>Micrococcales</taxon>
        <taxon>Microbacteriaceae</taxon>
        <taxon>Agromyces</taxon>
    </lineage>
</organism>
<evidence type="ECO:0000313" key="4">
    <source>
        <dbReference type="EMBL" id="MWB98318.1"/>
    </source>
</evidence>
<dbReference type="EMBL" id="WSTA01000023">
    <property type="protein sequence ID" value="MWB98318.1"/>
    <property type="molecule type" value="Genomic_DNA"/>
</dbReference>
<dbReference type="InterPro" id="IPR006119">
    <property type="entry name" value="Resolv_N"/>
</dbReference>
<feature type="domain" description="Resolvase/invertase-type recombinase catalytic" evidence="2">
    <location>
        <begin position="6"/>
        <end position="145"/>
    </location>
</feature>
<dbReference type="CDD" id="cd00338">
    <property type="entry name" value="Ser_Recombinase"/>
    <property type="match status" value="1"/>
</dbReference>